<dbReference type="InterPro" id="IPR036259">
    <property type="entry name" value="MFS_trans_sf"/>
</dbReference>
<feature type="transmembrane region" description="Helical" evidence="4">
    <location>
        <begin position="49"/>
        <end position="70"/>
    </location>
</feature>
<dbReference type="SUPFAM" id="SSF103473">
    <property type="entry name" value="MFS general substrate transporter"/>
    <property type="match status" value="1"/>
</dbReference>
<feature type="transmembrane region" description="Helical" evidence="4">
    <location>
        <begin position="177"/>
        <end position="198"/>
    </location>
</feature>
<evidence type="ECO:0000313" key="6">
    <source>
        <dbReference type="EMBL" id="HGD12885.1"/>
    </source>
</evidence>
<keyword evidence="3 4" id="KW-0472">Membrane</keyword>
<keyword evidence="2 4" id="KW-1133">Transmembrane helix</keyword>
<protein>
    <submittedName>
        <fullName evidence="6">MFS transporter</fullName>
    </submittedName>
</protein>
<evidence type="ECO:0000256" key="4">
    <source>
        <dbReference type="SAM" id="Phobius"/>
    </source>
</evidence>
<evidence type="ECO:0000256" key="1">
    <source>
        <dbReference type="ARBA" id="ARBA00022692"/>
    </source>
</evidence>
<feature type="transmembrane region" description="Helical" evidence="4">
    <location>
        <begin position="353"/>
        <end position="379"/>
    </location>
</feature>
<keyword evidence="1 4" id="KW-0812">Transmembrane</keyword>
<name>A0A7V3PT06_UNCW3</name>
<feature type="transmembrane region" description="Helical" evidence="4">
    <location>
        <begin position="106"/>
        <end position="131"/>
    </location>
</feature>
<feature type="transmembrane region" description="Helical" evidence="4">
    <location>
        <begin position="262"/>
        <end position="280"/>
    </location>
</feature>
<feature type="transmembrane region" description="Helical" evidence="4">
    <location>
        <begin position="391"/>
        <end position="413"/>
    </location>
</feature>
<dbReference type="InterPro" id="IPR011701">
    <property type="entry name" value="MFS"/>
</dbReference>
<dbReference type="Pfam" id="PF07690">
    <property type="entry name" value="MFS_1"/>
    <property type="match status" value="1"/>
</dbReference>
<feature type="transmembrane region" description="Helical" evidence="4">
    <location>
        <begin position="292"/>
        <end position="310"/>
    </location>
</feature>
<dbReference type="PANTHER" id="PTHR23526">
    <property type="entry name" value="INTEGRAL MEMBRANE TRANSPORT PROTEIN-RELATED"/>
    <property type="match status" value="1"/>
</dbReference>
<feature type="transmembrane region" description="Helical" evidence="4">
    <location>
        <begin position="143"/>
        <end position="162"/>
    </location>
</feature>
<feature type="transmembrane region" description="Helical" evidence="4">
    <location>
        <begin position="229"/>
        <end position="250"/>
    </location>
</feature>
<sequence>MNRLSQQQINYGLKISIIEGAFATLYTSLAGGMFLAGLALYLGANSFQIALLTAIPALVSSFSFLAGYLVHQTGTRKKLVLCTAGIGRSVYIILLPLLFTGSKLKIHFFLLLVALSGILMAIAGTVWTSWISDLVPEERRGRFFGLRNAILNVTAVFAAYGAGRGMDWLKSLGQERLGYALAFSLAVGFGLISTLLLTRQPEPEIPARSKPDLREIFVGPLKEPQFRRLTVFLAVWFLTGTLASPFYLVHLLKNLHFSFSEVAVYSMIGGVIGVGFQLFWGRAIDRFGSRPVTVLNFALVGVMPFLWLFATPHFRLPIWIDGVLNGVVWTGASLGLWNLLLDLADNPERKESYFAIYTVVTGLGAFVASLLAGTIAQLISGFHLQLFGADFYNYDVMFLAAGVARFACLPLLLRIKEQGSKPVRYTIRALTNLALWRLNAGKDVVLQALGIKSRD</sequence>
<feature type="transmembrane region" description="Helical" evidence="4">
    <location>
        <begin position="79"/>
        <end position="100"/>
    </location>
</feature>
<dbReference type="PROSITE" id="PS50850">
    <property type="entry name" value="MFS"/>
    <property type="match status" value="1"/>
</dbReference>
<evidence type="ECO:0000256" key="3">
    <source>
        <dbReference type="ARBA" id="ARBA00023136"/>
    </source>
</evidence>
<reference evidence="6" key="1">
    <citation type="journal article" date="2020" name="mSystems">
        <title>Genome- and Community-Level Interaction Insights into Carbon Utilization and Element Cycling Functions of Hydrothermarchaeota in Hydrothermal Sediment.</title>
        <authorList>
            <person name="Zhou Z."/>
            <person name="Liu Y."/>
            <person name="Xu W."/>
            <person name="Pan J."/>
            <person name="Luo Z.H."/>
            <person name="Li M."/>
        </authorList>
    </citation>
    <scope>NUCLEOTIDE SEQUENCE [LARGE SCALE GENOMIC DNA]</scope>
    <source>
        <strain evidence="6">SpSt-914</strain>
    </source>
</reference>
<evidence type="ECO:0000259" key="5">
    <source>
        <dbReference type="PROSITE" id="PS50850"/>
    </source>
</evidence>
<dbReference type="InterPro" id="IPR052528">
    <property type="entry name" value="Sugar_transport-like"/>
</dbReference>
<dbReference type="GO" id="GO:0022857">
    <property type="term" value="F:transmembrane transporter activity"/>
    <property type="evidence" value="ECO:0007669"/>
    <property type="project" value="InterPro"/>
</dbReference>
<dbReference type="Gene3D" id="1.20.1250.20">
    <property type="entry name" value="MFS general substrate transporter like domains"/>
    <property type="match status" value="2"/>
</dbReference>
<gene>
    <name evidence="6" type="ORF">ENX16_02220</name>
</gene>
<feature type="transmembrane region" description="Helical" evidence="4">
    <location>
        <begin position="21"/>
        <end position="43"/>
    </location>
</feature>
<dbReference type="EMBL" id="DTMZ01000047">
    <property type="protein sequence ID" value="HGD12885.1"/>
    <property type="molecule type" value="Genomic_DNA"/>
</dbReference>
<organism evidence="6">
    <name type="scientific">candidate division WOR-3 bacterium</name>
    <dbReference type="NCBI Taxonomy" id="2052148"/>
    <lineage>
        <taxon>Bacteria</taxon>
        <taxon>Bacteria division WOR-3</taxon>
    </lineage>
</organism>
<comment type="caution">
    <text evidence="6">The sequence shown here is derived from an EMBL/GenBank/DDBJ whole genome shotgun (WGS) entry which is preliminary data.</text>
</comment>
<dbReference type="AlphaFoldDB" id="A0A7V3PT06"/>
<feature type="transmembrane region" description="Helical" evidence="4">
    <location>
        <begin position="316"/>
        <end position="341"/>
    </location>
</feature>
<proteinExistence type="predicted"/>
<accession>A0A7V3PT06</accession>
<feature type="domain" description="Major facilitator superfamily (MFS) profile" evidence="5">
    <location>
        <begin position="13"/>
        <end position="419"/>
    </location>
</feature>
<dbReference type="PANTHER" id="PTHR23526:SF2">
    <property type="entry name" value="MAJOR FACILITATOR SUPERFAMILY (MFS) PROFILE DOMAIN-CONTAINING PROTEIN"/>
    <property type="match status" value="1"/>
</dbReference>
<evidence type="ECO:0000256" key="2">
    <source>
        <dbReference type="ARBA" id="ARBA00022989"/>
    </source>
</evidence>
<dbReference type="InterPro" id="IPR020846">
    <property type="entry name" value="MFS_dom"/>
</dbReference>